<dbReference type="AlphaFoldDB" id="A0A9N9F9T9"/>
<protein>
    <submittedName>
        <fullName evidence="3">110_t:CDS:1</fullName>
    </submittedName>
</protein>
<dbReference type="GO" id="GO:0006897">
    <property type="term" value="P:endocytosis"/>
    <property type="evidence" value="ECO:0007669"/>
    <property type="project" value="TreeGrafter"/>
</dbReference>
<feature type="coiled-coil region" evidence="1">
    <location>
        <begin position="445"/>
        <end position="486"/>
    </location>
</feature>
<keyword evidence="4" id="KW-1185">Reference proteome</keyword>
<dbReference type="Pfam" id="PF13805">
    <property type="entry name" value="Pil1"/>
    <property type="match status" value="1"/>
</dbReference>
<dbReference type="OrthoDB" id="5599269at2759"/>
<reference evidence="3" key="1">
    <citation type="submission" date="2021-06" db="EMBL/GenBank/DDBJ databases">
        <authorList>
            <person name="Kallberg Y."/>
            <person name="Tangrot J."/>
            <person name="Rosling A."/>
        </authorList>
    </citation>
    <scope>NUCLEOTIDE SEQUENCE</scope>
    <source>
        <strain evidence="3">BR232B</strain>
    </source>
</reference>
<dbReference type="PANTHER" id="PTHR31962">
    <property type="entry name" value="SPHINGOLIPID LONG CHAIN BASE-RESPONSIVE PROTEIN PIL1"/>
    <property type="match status" value="1"/>
</dbReference>
<feature type="compositionally biased region" description="Pro residues" evidence="2">
    <location>
        <begin position="535"/>
        <end position="547"/>
    </location>
</feature>
<feature type="compositionally biased region" description="Low complexity" evidence="2">
    <location>
        <begin position="559"/>
        <end position="597"/>
    </location>
</feature>
<feature type="compositionally biased region" description="Low complexity" evidence="2">
    <location>
        <begin position="494"/>
        <end position="534"/>
    </location>
</feature>
<organism evidence="3 4">
    <name type="scientific">Paraglomus brasilianum</name>
    <dbReference type="NCBI Taxonomy" id="144538"/>
    <lineage>
        <taxon>Eukaryota</taxon>
        <taxon>Fungi</taxon>
        <taxon>Fungi incertae sedis</taxon>
        <taxon>Mucoromycota</taxon>
        <taxon>Glomeromycotina</taxon>
        <taxon>Glomeromycetes</taxon>
        <taxon>Paraglomerales</taxon>
        <taxon>Paraglomeraceae</taxon>
        <taxon>Paraglomus</taxon>
    </lineage>
</organism>
<dbReference type="SUPFAM" id="SSF90257">
    <property type="entry name" value="Myosin rod fragments"/>
    <property type="match status" value="1"/>
</dbReference>
<dbReference type="InterPro" id="IPR027267">
    <property type="entry name" value="AH/BAR_dom_sf"/>
</dbReference>
<gene>
    <name evidence="3" type="ORF">PBRASI_LOCUS3490</name>
</gene>
<keyword evidence="1" id="KW-0175">Coiled coil</keyword>
<feature type="coiled-coil region" evidence="1">
    <location>
        <begin position="274"/>
        <end position="377"/>
    </location>
</feature>
<dbReference type="InterPro" id="IPR028245">
    <property type="entry name" value="PIL1/LSP1"/>
</dbReference>
<dbReference type="Gene3D" id="1.20.1270.60">
    <property type="entry name" value="Arfaptin homology (AH) domain/BAR domain"/>
    <property type="match status" value="1"/>
</dbReference>
<dbReference type="GO" id="GO:0005886">
    <property type="term" value="C:plasma membrane"/>
    <property type="evidence" value="ECO:0007669"/>
    <property type="project" value="TreeGrafter"/>
</dbReference>
<dbReference type="GO" id="GO:0070941">
    <property type="term" value="P:eisosome assembly"/>
    <property type="evidence" value="ECO:0007669"/>
    <property type="project" value="TreeGrafter"/>
</dbReference>
<accession>A0A9N9F9T9</accession>
<evidence type="ECO:0000256" key="2">
    <source>
        <dbReference type="SAM" id="MobiDB-lite"/>
    </source>
</evidence>
<proteinExistence type="predicted"/>
<comment type="caution">
    <text evidence="3">The sequence shown here is derived from an EMBL/GenBank/DDBJ whole genome shotgun (WGS) entry which is preliminary data.</text>
</comment>
<feature type="region of interest" description="Disordered" evidence="2">
    <location>
        <begin position="489"/>
        <end position="614"/>
    </location>
</feature>
<evidence type="ECO:0000313" key="4">
    <source>
        <dbReference type="Proteomes" id="UP000789739"/>
    </source>
</evidence>
<dbReference type="GO" id="GO:0036286">
    <property type="term" value="C:eisosome filament"/>
    <property type="evidence" value="ECO:0007669"/>
    <property type="project" value="TreeGrafter"/>
</dbReference>
<sequence>MTSNDGRTSTRLGFGKTFNLDSLGHDVRRNLVKVDPRLPEDLKNVALLLKEERNILSSLQNIAQERKQGNTFLYNWGKENLEDVADITEKMSSLMSKMSDVETVMAEKYEKYRNLLKEIREAEQRLLGTKEKRRKINDEMSKTMKTHPRSPRIRELELELEQVNRESAPTELEVGNLERRKLKEAFTLLLDATFETSERMAIIAGFGGYIIGQLDDNPVPAGSTRPKYAGDKVTSQIVKDCQIQLHSWQPPSTDIGPLLPTLTNTAPTLLAAQKEEYEAKLTKLNAEMASQREAYEKQILEQTTKYDELAQSSSAKIDELTQSSSAKIEELTLELENQQQGYKAQLDDMATALSSQREAYEKQVSDLTTKLLEHQKKSEQDLVEIRGVLATEKQKNEVQLREYQTLLTQKHEYEVQLRERDNVITKLQNDMNVVATEKGKLSQVVKDLEETLQSKSSTLSQKEEKINKLEDDISGIKSQLAGLKIAAPAPAPASPASEAANSTAVPGAAPARSATAASVTSPPASISSPPVSESLPPPLSPANPHLPPGGHFQQNMYDPQGQPFYGQQGFQPQQPFYQPQGYYGQPGRPQYGFQGQPSFNQGHPPPPPRSYTWK</sequence>
<feature type="compositionally biased region" description="Pro residues" evidence="2">
    <location>
        <begin position="603"/>
        <end position="614"/>
    </location>
</feature>
<dbReference type="Proteomes" id="UP000789739">
    <property type="component" value="Unassembled WGS sequence"/>
</dbReference>
<name>A0A9N9F9T9_9GLOM</name>
<evidence type="ECO:0000313" key="3">
    <source>
        <dbReference type="EMBL" id="CAG8518427.1"/>
    </source>
</evidence>
<dbReference type="PANTHER" id="PTHR31962:SF1">
    <property type="entry name" value="SPHINGOLIPID LONG CHAIN BASE-RESPONSIVE PROTEIN PIL1"/>
    <property type="match status" value="1"/>
</dbReference>
<dbReference type="GO" id="GO:0008289">
    <property type="term" value="F:lipid binding"/>
    <property type="evidence" value="ECO:0007669"/>
    <property type="project" value="TreeGrafter"/>
</dbReference>
<feature type="coiled-coil region" evidence="1">
    <location>
        <begin position="105"/>
        <end position="173"/>
    </location>
</feature>
<evidence type="ECO:0000256" key="1">
    <source>
        <dbReference type="SAM" id="Coils"/>
    </source>
</evidence>
<dbReference type="EMBL" id="CAJVPI010000317">
    <property type="protein sequence ID" value="CAG8518427.1"/>
    <property type="molecule type" value="Genomic_DNA"/>
</dbReference>